<organism evidence="1 2">
    <name type="scientific">Blattamonas nauphoetae</name>
    <dbReference type="NCBI Taxonomy" id="2049346"/>
    <lineage>
        <taxon>Eukaryota</taxon>
        <taxon>Metamonada</taxon>
        <taxon>Preaxostyla</taxon>
        <taxon>Oxymonadida</taxon>
        <taxon>Blattamonas</taxon>
    </lineage>
</organism>
<comment type="caution">
    <text evidence="1">The sequence shown here is derived from an EMBL/GenBank/DDBJ whole genome shotgun (WGS) entry which is preliminary data.</text>
</comment>
<evidence type="ECO:0000313" key="2">
    <source>
        <dbReference type="Proteomes" id="UP001281761"/>
    </source>
</evidence>
<proteinExistence type="predicted"/>
<gene>
    <name evidence="1" type="ORF">BLNAU_18977</name>
</gene>
<keyword evidence="2" id="KW-1185">Reference proteome</keyword>
<sequence length="76" mass="8798">MLAPSSFNTLPLVRQRLQEPEIPDSFWMTLYERNHSRTIAKLIVATKLVMTSSTLSKKRREHSPSQEVTNMIRVLS</sequence>
<reference evidence="1 2" key="1">
    <citation type="journal article" date="2022" name="bioRxiv">
        <title>Genomics of Preaxostyla Flagellates Illuminates Evolutionary Transitions and the Path Towards Mitochondrial Loss.</title>
        <authorList>
            <person name="Novak L.V.F."/>
            <person name="Treitli S.C."/>
            <person name="Pyrih J."/>
            <person name="Halakuc P."/>
            <person name="Pipaliya S.V."/>
            <person name="Vacek V."/>
            <person name="Brzon O."/>
            <person name="Soukal P."/>
            <person name="Eme L."/>
            <person name="Dacks J.B."/>
            <person name="Karnkowska A."/>
            <person name="Elias M."/>
            <person name="Hampl V."/>
        </authorList>
    </citation>
    <scope>NUCLEOTIDE SEQUENCE [LARGE SCALE GENOMIC DNA]</scope>
    <source>
        <strain evidence="1">NAU3</strain>
        <tissue evidence="1">Gut</tissue>
    </source>
</reference>
<name>A0ABQ9X2S4_9EUKA</name>
<dbReference type="EMBL" id="JARBJD010000238">
    <property type="protein sequence ID" value="KAK2946069.1"/>
    <property type="molecule type" value="Genomic_DNA"/>
</dbReference>
<dbReference type="Proteomes" id="UP001281761">
    <property type="component" value="Unassembled WGS sequence"/>
</dbReference>
<evidence type="ECO:0000313" key="1">
    <source>
        <dbReference type="EMBL" id="KAK2946069.1"/>
    </source>
</evidence>
<accession>A0ABQ9X2S4</accession>
<protein>
    <submittedName>
        <fullName evidence="1">Uncharacterized protein</fullName>
    </submittedName>
</protein>